<dbReference type="AlphaFoldDB" id="K8EB91"/>
<reference evidence="2 3" key="1">
    <citation type="submission" date="2011-10" db="EMBL/GenBank/DDBJ databases">
        <authorList>
            <person name="Genoscope - CEA"/>
        </authorList>
    </citation>
    <scope>NUCLEOTIDE SEQUENCE [LARGE SCALE GENOMIC DNA]</scope>
    <source>
        <strain evidence="2 3">RCC 1105</strain>
    </source>
</reference>
<dbReference type="GeneID" id="19017656"/>
<sequence length="269" mass="29477">MAASLKAPSPPPLSPPTQVRFLSSSSCCSCRRSFPSSSSRSNIFFGRTLTGKTNGERGRRAKSRGGDDELNALDMLLRGRGEEATMSTSSSDENEDEQSAEKKKPMTTKPVVVVRDITVNLDEETAINVSVRVDSASSRVVHYSQYPPLGVIVEPTRDGVKITEVTDASSPFRANDIIRAVSGMIPTMKYGQGNLLLGGNGRPGFKRVMCTVRSALEIREEEEEEEDEERLLRLIDVEFETCLKAIQSNSKAGDYEVVLVVERRKAAAE</sequence>
<dbReference type="Proteomes" id="UP000198341">
    <property type="component" value="Chromosome 2"/>
</dbReference>
<evidence type="ECO:0000256" key="1">
    <source>
        <dbReference type="SAM" id="MobiDB-lite"/>
    </source>
</evidence>
<gene>
    <name evidence="2" type="ORF">Bathy02g05430</name>
</gene>
<proteinExistence type="predicted"/>
<dbReference type="EMBL" id="FO082277">
    <property type="protein sequence ID" value="CCO15192.1"/>
    <property type="molecule type" value="Genomic_DNA"/>
</dbReference>
<organism evidence="2 3">
    <name type="scientific">Bathycoccus prasinos</name>
    <dbReference type="NCBI Taxonomy" id="41875"/>
    <lineage>
        <taxon>Eukaryota</taxon>
        <taxon>Viridiplantae</taxon>
        <taxon>Chlorophyta</taxon>
        <taxon>Mamiellophyceae</taxon>
        <taxon>Mamiellales</taxon>
        <taxon>Bathycoccaceae</taxon>
        <taxon>Bathycoccus</taxon>
    </lineage>
</organism>
<keyword evidence="3" id="KW-1185">Reference proteome</keyword>
<name>K8EB91_9CHLO</name>
<evidence type="ECO:0000313" key="3">
    <source>
        <dbReference type="Proteomes" id="UP000198341"/>
    </source>
</evidence>
<feature type="region of interest" description="Disordered" evidence="1">
    <location>
        <begin position="1"/>
        <end position="107"/>
    </location>
</feature>
<dbReference type="RefSeq" id="XP_007514952.1">
    <property type="nucleotide sequence ID" value="XM_007514890.1"/>
</dbReference>
<dbReference type="KEGG" id="bpg:Bathy02g05430"/>
<feature type="compositionally biased region" description="Low complexity" evidence="1">
    <location>
        <begin position="23"/>
        <end position="41"/>
    </location>
</feature>
<accession>K8EB91</accession>
<evidence type="ECO:0000313" key="2">
    <source>
        <dbReference type="EMBL" id="CCO15192.1"/>
    </source>
</evidence>
<protein>
    <submittedName>
        <fullName evidence="2">Uncharacterized protein</fullName>
    </submittedName>
</protein>
<dbReference type="OrthoDB" id="497571at2759"/>